<keyword evidence="7 9" id="KW-0862">Zinc</keyword>
<evidence type="ECO:0000256" key="8">
    <source>
        <dbReference type="ARBA" id="ARBA00023163"/>
    </source>
</evidence>
<dbReference type="GO" id="GO:0008270">
    <property type="term" value="F:zinc ion binding"/>
    <property type="evidence" value="ECO:0007669"/>
    <property type="project" value="UniProtKB-UniRule"/>
</dbReference>
<keyword evidence="11" id="KW-1185">Reference proteome</keyword>
<dbReference type="SUPFAM" id="SSF46924">
    <property type="entry name" value="RNA polymerase subunit RPB10"/>
    <property type="match status" value="1"/>
</dbReference>
<dbReference type="GO" id="GO:0003677">
    <property type="term" value="F:DNA binding"/>
    <property type="evidence" value="ECO:0007669"/>
    <property type="project" value="InterPro"/>
</dbReference>
<evidence type="ECO:0000256" key="7">
    <source>
        <dbReference type="ARBA" id="ARBA00022833"/>
    </source>
</evidence>
<dbReference type="Pfam" id="PF01194">
    <property type="entry name" value="RNA_pol_N"/>
    <property type="match status" value="1"/>
</dbReference>
<dbReference type="GO" id="GO:0005737">
    <property type="term" value="C:cytoplasm"/>
    <property type="evidence" value="ECO:0007669"/>
    <property type="project" value="UniProtKB-SubCell"/>
</dbReference>
<feature type="binding site" evidence="9">
    <location>
        <position position="45"/>
    </location>
    <ligand>
        <name>Zn(2+)</name>
        <dbReference type="ChEBI" id="CHEBI:29105"/>
    </ligand>
</feature>
<keyword evidence="4 9" id="KW-0808">Transferase</keyword>
<feature type="binding site" evidence="9">
    <location>
        <position position="10"/>
    </location>
    <ligand>
        <name>Zn(2+)</name>
        <dbReference type="ChEBI" id="CHEBI:29105"/>
    </ligand>
</feature>
<evidence type="ECO:0000256" key="4">
    <source>
        <dbReference type="ARBA" id="ARBA00022679"/>
    </source>
</evidence>
<dbReference type="EC" id="2.7.7.6" evidence="9"/>
<dbReference type="HAMAP" id="MF_00250">
    <property type="entry name" value="RNApol_arch_Rpo10"/>
    <property type="match status" value="1"/>
</dbReference>
<comment type="subunit">
    <text evidence="9">Part of the RNA polymerase complex.</text>
</comment>
<feature type="binding site" evidence="9">
    <location>
        <position position="44"/>
    </location>
    <ligand>
        <name>Zn(2+)</name>
        <dbReference type="ChEBI" id="CHEBI:29105"/>
    </ligand>
</feature>
<comment type="catalytic activity">
    <reaction evidence="9">
        <text>RNA(n) + a ribonucleoside 5'-triphosphate = RNA(n+1) + diphosphate</text>
        <dbReference type="Rhea" id="RHEA:21248"/>
        <dbReference type="Rhea" id="RHEA-COMP:14527"/>
        <dbReference type="Rhea" id="RHEA-COMP:17342"/>
        <dbReference type="ChEBI" id="CHEBI:33019"/>
        <dbReference type="ChEBI" id="CHEBI:61557"/>
        <dbReference type="ChEBI" id="CHEBI:140395"/>
        <dbReference type="EC" id="2.7.7.6"/>
    </reaction>
</comment>
<keyword evidence="3 9" id="KW-0963">Cytoplasm</keyword>
<evidence type="ECO:0000256" key="9">
    <source>
        <dbReference type="HAMAP-Rule" id="MF_00250"/>
    </source>
</evidence>
<dbReference type="PANTHER" id="PTHR23431:SF3">
    <property type="entry name" value="DNA-DIRECTED RNA POLYMERASES I, II, AND III SUBUNIT RPABC5"/>
    <property type="match status" value="1"/>
</dbReference>
<dbReference type="Gene3D" id="1.10.10.60">
    <property type="entry name" value="Homeodomain-like"/>
    <property type="match status" value="1"/>
</dbReference>
<dbReference type="GO" id="GO:0006351">
    <property type="term" value="P:DNA-templated transcription"/>
    <property type="evidence" value="ECO:0007669"/>
    <property type="project" value="UniProtKB-UniRule"/>
</dbReference>
<dbReference type="InterPro" id="IPR020789">
    <property type="entry name" value="RNA_pol_suN_Zn-BS"/>
</dbReference>
<reference evidence="10 11" key="1">
    <citation type="journal article" name="Nat. Commun.">
        <title>Undinarchaeota illuminate DPANN phylogeny and the impact of gene transfer on archaeal evolution.</title>
        <authorList>
            <person name="Dombrowski N."/>
            <person name="Williams T.A."/>
            <person name="Sun J."/>
            <person name="Woodcroft B.J."/>
            <person name="Lee J.H."/>
            <person name="Minh B.Q."/>
            <person name="Rinke C."/>
            <person name="Spang A."/>
        </authorList>
    </citation>
    <scope>NUCLEOTIDE SEQUENCE [LARGE SCALE GENOMIC DNA]</scope>
    <source>
        <strain evidence="10">MAG_bin1129</strain>
    </source>
</reference>
<comment type="caution">
    <text evidence="10">The sequence shown here is derived from an EMBL/GenBank/DDBJ whole genome shotgun (WGS) entry which is preliminary data.</text>
</comment>
<feature type="binding site" evidence="9">
    <location>
        <position position="7"/>
    </location>
    <ligand>
        <name>Zn(2+)</name>
        <dbReference type="ChEBI" id="CHEBI:29105"/>
    </ligand>
</feature>
<evidence type="ECO:0000256" key="2">
    <source>
        <dbReference type="ARBA" id="ARBA00022478"/>
    </source>
</evidence>
<evidence type="ECO:0000313" key="10">
    <source>
        <dbReference type="EMBL" id="HIK00549.1"/>
    </source>
</evidence>
<dbReference type="PROSITE" id="PS01112">
    <property type="entry name" value="RNA_POL_N_8KD"/>
    <property type="match status" value="1"/>
</dbReference>
<dbReference type="InterPro" id="IPR000268">
    <property type="entry name" value="RPABC5/Rpb10"/>
</dbReference>
<comment type="subcellular location">
    <subcellularLocation>
        <location evidence="1 9">Cytoplasm</location>
    </subcellularLocation>
</comment>
<dbReference type="GO" id="GO:0000428">
    <property type="term" value="C:DNA-directed RNA polymerase complex"/>
    <property type="evidence" value="ECO:0007669"/>
    <property type="project" value="UniProtKB-KW"/>
</dbReference>
<dbReference type="NCBIfam" id="NF003089">
    <property type="entry name" value="PRK04016.1"/>
    <property type="match status" value="1"/>
</dbReference>
<evidence type="ECO:0000256" key="1">
    <source>
        <dbReference type="ARBA" id="ARBA00004496"/>
    </source>
</evidence>
<keyword evidence="6 9" id="KW-0479">Metal-binding</keyword>
<dbReference type="InterPro" id="IPR023580">
    <property type="entry name" value="RNA_pol_su_RPB10"/>
</dbReference>
<evidence type="ECO:0000256" key="3">
    <source>
        <dbReference type="ARBA" id="ARBA00022490"/>
    </source>
</evidence>
<organism evidence="10 11">
    <name type="scientific">Candidatus Naiadarchaeum limnaeum</name>
    <dbReference type="NCBI Taxonomy" id="2756139"/>
    <lineage>
        <taxon>Archaea</taxon>
        <taxon>Candidatus Undinarchaeota</taxon>
        <taxon>Candidatus Undinarchaeia</taxon>
        <taxon>Candidatus Naiadarchaeales</taxon>
        <taxon>Candidatus Naiadarchaeaceae</taxon>
        <taxon>Candidatus Naiadarchaeum</taxon>
    </lineage>
</organism>
<evidence type="ECO:0000256" key="6">
    <source>
        <dbReference type="ARBA" id="ARBA00022723"/>
    </source>
</evidence>
<evidence type="ECO:0000313" key="11">
    <source>
        <dbReference type="Proteomes" id="UP000646946"/>
    </source>
</evidence>
<keyword evidence="2 9" id="KW-0240">DNA-directed RNA polymerase</keyword>
<protein>
    <recommendedName>
        <fullName evidence="9">DNA-directed RNA polymerase subunit Rpo10</fullName>
        <ecNumber evidence="9">2.7.7.6</ecNumber>
    </recommendedName>
    <alternativeName>
        <fullName evidence="9">DNA-directed RNA polymerase subunit N</fullName>
    </alternativeName>
</protein>
<dbReference type="EMBL" id="DVAB01000027">
    <property type="protein sequence ID" value="HIK00549.1"/>
    <property type="molecule type" value="Genomic_DNA"/>
</dbReference>
<accession>A0A832XGT0</accession>
<sequence>MIIPVRCFTCGKPIASHYEEYKKRVDTGENAKDVLDSLKIVRYCCRRMLISQADLIDELMEYEA</sequence>
<dbReference type="PIRSF" id="PIRSF005653">
    <property type="entry name" value="RNA_pol_N/8_sub"/>
    <property type="match status" value="1"/>
</dbReference>
<dbReference type="FunFam" id="1.10.10.60:FF:000335">
    <property type="entry name" value="DNA-directed RNA polymerase subunit N, putative"/>
    <property type="match status" value="1"/>
</dbReference>
<comment type="cofactor">
    <cofactor evidence="9">
        <name>Zn(2+)</name>
        <dbReference type="ChEBI" id="CHEBI:29105"/>
    </cofactor>
    <text evidence="9">Binds 1 zinc ion.</text>
</comment>
<comment type="similarity">
    <text evidence="9">Belongs to the archaeal Rpo10/eukaryotic RPB10 RNA polymerase subunit family.</text>
</comment>
<dbReference type="AlphaFoldDB" id="A0A832XGT0"/>
<dbReference type="GO" id="GO:0003899">
    <property type="term" value="F:DNA-directed RNA polymerase activity"/>
    <property type="evidence" value="ECO:0007669"/>
    <property type="project" value="UniProtKB-UniRule"/>
</dbReference>
<keyword evidence="5 9" id="KW-0548">Nucleotidyltransferase</keyword>
<gene>
    <name evidence="9" type="primary">rpo10</name>
    <name evidence="9" type="synonym">rpoN</name>
    <name evidence="10" type="ORF">H1016_03345</name>
</gene>
<evidence type="ECO:0000256" key="5">
    <source>
        <dbReference type="ARBA" id="ARBA00022695"/>
    </source>
</evidence>
<dbReference type="PANTHER" id="PTHR23431">
    <property type="entry name" value="DNA-DIRECTED RNA POLYMERASES I, II, AND III SUBUNIT RPABC5 FAMILY MEMBER"/>
    <property type="match status" value="1"/>
</dbReference>
<dbReference type="Proteomes" id="UP000646946">
    <property type="component" value="Unassembled WGS sequence"/>
</dbReference>
<proteinExistence type="inferred from homology"/>
<keyword evidence="8 9" id="KW-0804">Transcription</keyword>
<name>A0A832XGT0_9ARCH</name>
<comment type="function">
    <text evidence="9">DNA-dependent RNA polymerase (RNAP) catalyzes the transcription of DNA into RNA using the four ribonucleoside triphosphates as substrates.</text>
</comment>